<name>A0A6M2DBD4_RHIMP</name>
<proteinExistence type="predicted"/>
<accession>A0A6M2DBD4</accession>
<protein>
    <submittedName>
        <fullName evidence="1">Putative secreted protein ovary overexpressed</fullName>
    </submittedName>
</protein>
<organism evidence="1">
    <name type="scientific">Rhipicephalus microplus</name>
    <name type="common">Cattle tick</name>
    <name type="synonym">Boophilus microplus</name>
    <dbReference type="NCBI Taxonomy" id="6941"/>
    <lineage>
        <taxon>Eukaryota</taxon>
        <taxon>Metazoa</taxon>
        <taxon>Ecdysozoa</taxon>
        <taxon>Arthropoda</taxon>
        <taxon>Chelicerata</taxon>
        <taxon>Arachnida</taxon>
        <taxon>Acari</taxon>
        <taxon>Parasitiformes</taxon>
        <taxon>Ixodida</taxon>
        <taxon>Ixodoidea</taxon>
        <taxon>Ixodidae</taxon>
        <taxon>Rhipicephalinae</taxon>
        <taxon>Rhipicephalus</taxon>
        <taxon>Boophilus</taxon>
    </lineage>
</organism>
<evidence type="ECO:0000313" key="1">
    <source>
        <dbReference type="EMBL" id="NOV43164.1"/>
    </source>
</evidence>
<sequence>MTASASVVFWPFFSIEFSCILVGVVAGASTGTVLHSVACHAKLCNPEVRQLHDSQVNVHSPSGLSSCQQPQFGHPRMLYHFFYY</sequence>
<dbReference type="AlphaFoldDB" id="A0A6M2DBD4"/>
<reference evidence="1" key="1">
    <citation type="submission" date="2019-09" db="EMBL/GenBank/DDBJ databases">
        <title>Organ-specific transcriptomic study of the physiology of the cattle tick, Rhipicephalus microplus.</title>
        <authorList>
            <person name="Tirloni L."/>
            <person name="Braz G."/>
            <person name="Gandara A.C.P."/>
            <person name="Sabadin G.A."/>
            <person name="da Silva R.M."/>
            <person name="Guizzo M.G."/>
            <person name="Machado J.A."/>
            <person name="Costa E.P."/>
            <person name="Gomes H.F."/>
            <person name="Moraes J."/>
            <person name="Mota M.B.S."/>
            <person name="Mesquita R.D."/>
            <person name="Alvarenga P.H."/>
            <person name="Alves F."/>
            <person name="Seixas A."/>
            <person name="da Fonseca R.N."/>
            <person name="Fogaca A."/>
            <person name="Logullo C."/>
            <person name="Tanaka A."/>
            <person name="Daffre S."/>
            <person name="Termignoni C."/>
            <person name="Vaz I.S.Jr."/>
            <person name="Oliveira P.L."/>
            <person name="Ribeiro J.M."/>
        </authorList>
    </citation>
    <scope>NUCLEOTIDE SEQUENCE</scope>
    <source>
        <strain evidence="1">Porto Alegre</strain>
    </source>
</reference>
<dbReference type="EMBL" id="GHWJ01010427">
    <property type="protein sequence ID" value="NOV43164.1"/>
    <property type="molecule type" value="Transcribed_RNA"/>
</dbReference>